<comment type="caution">
    <text evidence="4">The sequence shown here is derived from an EMBL/GenBank/DDBJ whole genome shotgun (WGS) entry which is preliminary data.</text>
</comment>
<dbReference type="EC" id="2.7.1.49" evidence="2"/>
<dbReference type="EMBL" id="JACNLK010000028">
    <property type="protein sequence ID" value="MBC8208115.1"/>
    <property type="molecule type" value="Genomic_DNA"/>
</dbReference>
<dbReference type="GO" id="GO:0005829">
    <property type="term" value="C:cytosol"/>
    <property type="evidence" value="ECO:0007669"/>
    <property type="project" value="TreeGrafter"/>
</dbReference>
<keyword evidence="4" id="KW-0418">Kinase</keyword>
<reference evidence="4 5" key="1">
    <citation type="submission" date="2020-08" db="EMBL/GenBank/DDBJ databases">
        <title>Bridging the membrane lipid divide: bacteria of the FCB group superphylum have the potential to synthesize archaeal ether lipids.</title>
        <authorList>
            <person name="Villanueva L."/>
            <person name="Von Meijenfeldt F.A.B."/>
            <person name="Westbye A.B."/>
            <person name="Yadav S."/>
            <person name="Hopmans E.C."/>
            <person name="Dutilh B.E."/>
            <person name="Sinninghe Damste J.S."/>
        </authorList>
    </citation>
    <scope>NUCLEOTIDE SEQUENCE [LARGE SCALE GENOMIC DNA]</scope>
    <source>
        <strain evidence="4">NIOZ-UU81</strain>
    </source>
</reference>
<dbReference type="UniPathway" id="UPA00060">
    <property type="reaction ID" value="UER00138"/>
</dbReference>
<dbReference type="GO" id="GO:0008902">
    <property type="term" value="F:hydroxymethylpyrimidine kinase activity"/>
    <property type="evidence" value="ECO:0007669"/>
    <property type="project" value="UniProtKB-EC"/>
</dbReference>
<dbReference type="InterPro" id="IPR004399">
    <property type="entry name" value="HMP/HMP-P_kinase_dom"/>
</dbReference>
<dbReference type="InterPro" id="IPR013749">
    <property type="entry name" value="PM/HMP-P_kinase-1"/>
</dbReference>
<protein>
    <recommendedName>
        <fullName evidence="2">hydroxymethylpyrimidine kinase</fullName>
        <ecNumber evidence="2">2.7.1.49</ecNumber>
    </recommendedName>
</protein>
<dbReference type="AlphaFoldDB" id="A0A8J6NAW2"/>
<dbReference type="PANTHER" id="PTHR20858">
    <property type="entry name" value="PHOSPHOMETHYLPYRIMIDINE KINASE"/>
    <property type="match status" value="1"/>
</dbReference>
<proteinExistence type="predicted"/>
<dbReference type="Pfam" id="PF08543">
    <property type="entry name" value="Phos_pyr_kin"/>
    <property type="match status" value="1"/>
</dbReference>
<accession>A0A8J6NAW2</accession>
<evidence type="ECO:0000313" key="5">
    <source>
        <dbReference type="Proteomes" id="UP000599024"/>
    </source>
</evidence>
<dbReference type="Gene3D" id="3.40.1190.20">
    <property type="match status" value="1"/>
</dbReference>
<evidence type="ECO:0000256" key="1">
    <source>
        <dbReference type="ARBA" id="ARBA00004948"/>
    </source>
</evidence>
<evidence type="ECO:0000313" key="4">
    <source>
        <dbReference type="EMBL" id="MBC8208115.1"/>
    </source>
</evidence>
<dbReference type="Proteomes" id="UP000599024">
    <property type="component" value="Unassembled WGS sequence"/>
</dbReference>
<keyword evidence="4" id="KW-0808">Transferase</keyword>
<dbReference type="GO" id="GO:0009229">
    <property type="term" value="P:thiamine diphosphate biosynthetic process"/>
    <property type="evidence" value="ECO:0007669"/>
    <property type="project" value="UniProtKB-UniPathway"/>
</dbReference>
<dbReference type="PANTHER" id="PTHR20858:SF17">
    <property type="entry name" value="HYDROXYMETHYLPYRIMIDINE_PHOSPHOMETHYLPYRIMIDINE KINASE THI20-RELATED"/>
    <property type="match status" value="1"/>
</dbReference>
<dbReference type="CDD" id="cd01169">
    <property type="entry name" value="HMPP_kinase"/>
    <property type="match status" value="1"/>
</dbReference>
<dbReference type="SUPFAM" id="SSF53613">
    <property type="entry name" value="Ribokinase-like"/>
    <property type="match status" value="1"/>
</dbReference>
<dbReference type="GO" id="GO:0008972">
    <property type="term" value="F:phosphomethylpyrimidine kinase activity"/>
    <property type="evidence" value="ECO:0007669"/>
    <property type="project" value="InterPro"/>
</dbReference>
<sequence length="288" mass="30735">MTTTTHHTGTMVTEQDTKFQPTVLSVAGSDPTGGAGIQADLKTMTSIGVYGAAAITCLTVQNASGVSVIEPVSGDLVAKQVRAVLSDYRVSHIKIGMVGNLEIARALSEVLDDFQGQVIYDPVMSASSGHTLTQLGAPGELHQSLISRVSILTPNRDELAWISGQKVNNISQAVDAARVILARHSDHQLQAVIIKGGHLENDSSMISDLLIRPDSEPLRNTRQRRQGAKLHGTGCTYASALSSYLALGHELCEAFSLAGAYMEQIIQVSLVNHFCLHNSSLPLLHHLA</sequence>
<name>A0A8J6NAW2_9BACT</name>
<comment type="pathway">
    <text evidence="1">Cofactor biosynthesis; thiamine diphosphate biosynthesis.</text>
</comment>
<feature type="domain" description="Pyridoxamine kinase/Phosphomethylpyrimidine kinase" evidence="3">
    <location>
        <begin position="30"/>
        <end position="269"/>
    </location>
</feature>
<organism evidence="4 5">
    <name type="scientific">Candidatus Desulfatifera sulfidica</name>
    <dbReference type="NCBI Taxonomy" id="2841691"/>
    <lineage>
        <taxon>Bacteria</taxon>
        <taxon>Pseudomonadati</taxon>
        <taxon>Thermodesulfobacteriota</taxon>
        <taxon>Desulfobulbia</taxon>
        <taxon>Desulfobulbales</taxon>
        <taxon>Desulfobulbaceae</taxon>
        <taxon>Candidatus Desulfatifera</taxon>
    </lineage>
</organism>
<evidence type="ECO:0000256" key="2">
    <source>
        <dbReference type="ARBA" id="ARBA00012135"/>
    </source>
</evidence>
<dbReference type="GO" id="GO:0009228">
    <property type="term" value="P:thiamine biosynthetic process"/>
    <property type="evidence" value="ECO:0007669"/>
    <property type="project" value="InterPro"/>
</dbReference>
<gene>
    <name evidence="4" type="primary">thiD</name>
    <name evidence="4" type="ORF">H8E79_02970</name>
</gene>
<dbReference type="InterPro" id="IPR029056">
    <property type="entry name" value="Ribokinase-like"/>
</dbReference>
<evidence type="ECO:0000259" key="3">
    <source>
        <dbReference type="Pfam" id="PF08543"/>
    </source>
</evidence>
<dbReference type="NCBIfam" id="TIGR00097">
    <property type="entry name" value="HMP-P_kinase"/>
    <property type="match status" value="1"/>
</dbReference>